<feature type="domain" description="CCHC-type" evidence="2">
    <location>
        <begin position="306"/>
        <end position="322"/>
    </location>
</feature>
<feature type="region of interest" description="Disordered" evidence="1">
    <location>
        <begin position="370"/>
        <end position="391"/>
    </location>
</feature>
<dbReference type="InParanoid" id="K3ZZD8"/>
<proteinExistence type="predicted"/>
<dbReference type="SMART" id="SM00343">
    <property type="entry name" value="ZnF_C2HC"/>
    <property type="match status" value="2"/>
</dbReference>
<dbReference type="GO" id="GO:0008270">
    <property type="term" value="F:zinc ion binding"/>
    <property type="evidence" value="ECO:0007669"/>
    <property type="project" value="InterPro"/>
</dbReference>
<feature type="compositionally biased region" description="Polar residues" evidence="1">
    <location>
        <begin position="27"/>
        <end position="41"/>
    </location>
</feature>
<feature type="compositionally biased region" description="Basic and acidic residues" evidence="1">
    <location>
        <begin position="436"/>
        <end position="445"/>
    </location>
</feature>
<feature type="region of interest" description="Disordered" evidence="1">
    <location>
        <begin position="421"/>
        <end position="481"/>
    </location>
</feature>
<evidence type="ECO:0000313" key="3">
    <source>
        <dbReference type="EnsemblPlants" id="KQL22676"/>
    </source>
</evidence>
<evidence type="ECO:0000259" key="2">
    <source>
        <dbReference type="SMART" id="SM00343"/>
    </source>
</evidence>
<dbReference type="EMBL" id="AGNK02000703">
    <property type="status" value="NOT_ANNOTATED_CDS"/>
    <property type="molecule type" value="Genomic_DNA"/>
</dbReference>
<name>K3ZZD8_SETIT</name>
<feature type="compositionally biased region" description="Pro residues" evidence="1">
    <location>
        <begin position="375"/>
        <end position="391"/>
    </location>
</feature>
<dbReference type="SUPFAM" id="SSF57756">
    <property type="entry name" value="Retrovirus zinc finger-like domains"/>
    <property type="match status" value="1"/>
</dbReference>
<evidence type="ECO:0000256" key="1">
    <source>
        <dbReference type="SAM" id="MobiDB-lite"/>
    </source>
</evidence>
<sequence length="481" mass="51526">MELASRDSAPPGPGASRAGAGHPRPTSSPDTPRISATQSAAGVSALRIAAGAPTAAASAPRATDGGKQAPPTPPNTPTPRQLLSPRRADDMHRTRQCCKNPSRPGCRPSWLQAAGNSPPRLPLSSLPSVFRARLSGANIANFILARGHLNFAGHVFFLHHSEARAMATAACLREEDEAVIAHHPPPGSHPDKRGARGASLPQLPPGDQMNTWDCQKPVAARDPRDQKDTFFTPSAALGLLPLPRHASPCTDVTGSGDTDRDVASEFTAPPLPPDARPYLLAARAPASFTPALARRFSKPILLHHGGCHRCLARDHQVRDCRDPIRCRLCRRFGHRGYACPMAFPREQTPHPRRRPTVPLPASRVPINAVPFLPRSSPPPSATPTPPPTPLNLPPFTTAFDPLRMLASTSSTPPVVERVLEPRRPSPEEGPFYLGDLFREPQDTGKRVAPGEPSSPQLRASRAIPKARDIRVVGAASPRRAP</sequence>
<feature type="domain" description="CCHC-type" evidence="2">
    <location>
        <begin position="325"/>
        <end position="341"/>
    </location>
</feature>
<dbReference type="EnsemblPlants" id="KQL22676">
    <property type="protein sequence ID" value="KQL22676"/>
    <property type="gene ID" value="SETIT_031970mg"/>
</dbReference>
<reference evidence="4" key="1">
    <citation type="journal article" date="2012" name="Nat. Biotechnol.">
        <title>Reference genome sequence of the model plant Setaria.</title>
        <authorList>
            <person name="Bennetzen J.L."/>
            <person name="Schmutz J."/>
            <person name="Wang H."/>
            <person name="Percifield R."/>
            <person name="Hawkins J."/>
            <person name="Pontaroli A.C."/>
            <person name="Estep M."/>
            <person name="Feng L."/>
            <person name="Vaughn J.N."/>
            <person name="Grimwood J."/>
            <person name="Jenkins J."/>
            <person name="Barry K."/>
            <person name="Lindquist E."/>
            <person name="Hellsten U."/>
            <person name="Deshpande S."/>
            <person name="Wang X."/>
            <person name="Wu X."/>
            <person name="Mitros T."/>
            <person name="Triplett J."/>
            <person name="Yang X."/>
            <person name="Ye C.Y."/>
            <person name="Mauro-Herrera M."/>
            <person name="Wang L."/>
            <person name="Li P."/>
            <person name="Sharma M."/>
            <person name="Sharma R."/>
            <person name="Ronald P.C."/>
            <person name="Panaud O."/>
            <person name="Kellogg E.A."/>
            <person name="Brutnell T.P."/>
            <person name="Doust A.N."/>
            <person name="Tuskan G.A."/>
            <person name="Rokhsar D."/>
            <person name="Devos K.M."/>
        </authorList>
    </citation>
    <scope>NUCLEOTIDE SEQUENCE [LARGE SCALE GENOMIC DNA]</scope>
    <source>
        <strain evidence="4">cv. Yugu1</strain>
    </source>
</reference>
<feature type="region of interest" description="Disordered" evidence="1">
    <location>
        <begin position="248"/>
        <end position="270"/>
    </location>
</feature>
<feature type="region of interest" description="Disordered" evidence="1">
    <location>
        <begin position="1"/>
        <end position="117"/>
    </location>
</feature>
<dbReference type="HOGENOM" id="CLU_568155_0_0_1"/>
<feature type="compositionally biased region" description="Low complexity" evidence="1">
    <location>
        <begin position="14"/>
        <end position="25"/>
    </location>
</feature>
<dbReference type="Gramene" id="KQL22676">
    <property type="protein sequence ID" value="KQL22676"/>
    <property type="gene ID" value="SETIT_031970mg"/>
</dbReference>
<dbReference type="GO" id="GO:0003676">
    <property type="term" value="F:nucleic acid binding"/>
    <property type="evidence" value="ECO:0007669"/>
    <property type="project" value="InterPro"/>
</dbReference>
<organism evidence="3 4">
    <name type="scientific">Setaria italica</name>
    <name type="common">Foxtail millet</name>
    <name type="synonym">Panicum italicum</name>
    <dbReference type="NCBI Taxonomy" id="4555"/>
    <lineage>
        <taxon>Eukaryota</taxon>
        <taxon>Viridiplantae</taxon>
        <taxon>Streptophyta</taxon>
        <taxon>Embryophyta</taxon>
        <taxon>Tracheophyta</taxon>
        <taxon>Spermatophyta</taxon>
        <taxon>Magnoliopsida</taxon>
        <taxon>Liliopsida</taxon>
        <taxon>Poales</taxon>
        <taxon>Poaceae</taxon>
        <taxon>PACMAD clade</taxon>
        <taxon>Panicoideae</taxon>
        <taxon>Panicodae</taxon>
        <taxon>Paniceae</taxon>
        <taxon>Cenchrinae</taxon>
        <taxon>Setaria</taxon>
    </lineage>
</organism>
<dbReference type="InterPro" id="IPR036875">
    <property type="entry name" value="Znf_CCHC_sf"/>
</dbReference>
<dbReference type="AlphaFoldDB" id="K3ZZD8"/>
<accession>K3ZZD8</accession>
<dbReference type="InterPro" id="IPR001878">
    <property type="entry name" value="Znf_CCHC"/>
</dbReference>
<dbReference type="Proteomes" id="UP000004995">
    <property type="component" value="Unassembled WGS sequence"/>
</dbReference>
<keyword evidence="4" id="KW-1185">Reference proteome</keyword>
<reference evidence="3" key="2">
    <citation type="submission" date="2018-08" db="UniProtKB">
        <authorList>
            <consortium name="EnsemblPlants"/>
        </authorList>
    </citation>
    <scope>IDENTIFICATION</scope>
    <source>
        <strain evidence="3">Yugu1</strain>
    </source>
</reference>
<feature type="region of interest" description="Disordered" evidence="1">
    <location>
        <begin position="184"/>
        <end position="209"/>
    </location>
</feature>
<dbReference type="OMA" id="NHWANAK"/>
<feature type="compositionally biased region" description="Low complexity" evidence="1">
    <location>
        <begin position="45"/>
        <end position="63"/>
    </location>
</feature>
<protein>
    <recommendedName>
        <fullName evidence="2">CCHC-type domain-containing protein</fullName>
    </recommendedName>
</protein>
<evidence type="ECO:0000313" key="4">
    <source>
        <dbReference type="Proteomes" id="UP000004995"/>
    </source>
</evidence>